<dbReference type="InterPro" id="IPR013328">
    <property type="entry name" value="6PGD_dom2"/>
</dbReference>
<accession>A0A1W7D4W1</accession>
<dbReference type="RefSeq" id="WP_086161820.1">
    <property type="nucleotide sequence ID" value="NZ_CP021121.1"/>
</dbReference>
<gene>
    <name evidence="7" type="ORF">CAG99_26960</name>
</gene>
<reference evidence="7 8" key="1">
    <citation type="submission" date="2017-05" db="EMBL/GenBank/DDBJ databases">
        <title>Complete genome sequence of Streptomyces sp. SCSIO 03032 revealed the diverse biosynthetic pathways for its bioactive secondary metabolites.</title>
        <authorList>
            <person name="Ma L."/>
            <person name="Zhu Y."/>
            <person name="Zhang W."/>
            <person name="Zhang G."/>
            <person name="Tian X."/>
            <person name="Zhang S."/>
            <person name="Zhang C."/>
        </authorList>
    </citation>
    <scope>NUCLEOTIDE SEQUENCE [LARGE SCALE GENOMIC DNA]</scope>
    <source>
        <strain evidence="7 8">SCSIO 03032</strain>
    </source>
</reference>
<proteinExistence type="inferred from homology"/>
<evidence type="ECO:0000256" key="1">
    <source>
        <dbReference type="ARBA" id="ARBA00009080"/>
    </source>
</evidence>
<evidence type="ECO:0000256" key="3">
    <source>
        <dbReference type="ARBA" id="ARBA00023027"/>
    </source>
</evidence>
<keyword evidence="3" id="KW-0520">NAD</keyword>
<comment type="similarity">
    <text evidence="1">Belongs to the HIBADH-related family.</text>
</comment>
<evidence type="ECO:0000313" key="8">
    <source>
        <dbReference type="Proteomes" id="UP000194218"/>
    </source>
</evidence>
<feature type="domain" description="6-phosphogluconate dehydrogenase NADP-binding" evidence="5">
    <location>
        <begin position="11"/>
        <end position="163"/>
    </location>
</feature>
<sequence>MSNTTRNGPVIGFVGAGAMGGAVCSRLASGGHRVRVFDLSHAAVTACVAAGAEPAADAADAVRGADVVFTSLPTPELVAGFWGDNLPHLAAGAVAVDLSTVDPATSRRVADRVTAHGASFVACTLGRTPQHAENGDIPAFVGGESEAVERVRPLLDRLASSVHPLGDVEAATAFKLISNLIGMTNLAVLAEGYVLARRAGIAPEAFAAALEETGADSFQSRVRLPWIMADDLAARFSVDLAAKDVRLAVEAAARWSVPTPVAAAGLSALVAAGAAGHGRSDAAAVVETYDPRRTARGPVTD</sequence>
<dbReference type="OrthoDB" id="3185659at2"/>
<evidence type="ECO:0000256" key="2">
    <source>
        <dbReference type="ARBA" id="ARBA00023002"/>
    </source>
</evidence>
<dbReference type="InterPro" id="IPR036291">
    <property type="entry name" value="NAD(P)-bd_dom_sf"/>
</dbReference>
<dbReference type="InterPro" id="IPR029154">
    <property type="entry name" value="HIBADH-like_NADP-bd"/>
</dbReference>
<organism evidence="7 8">
    <name type="scientific">Streptomyces marincola</name>
    <dbReference type="NCBI Taxonomy" id="2878388"/>
    <lineage>
        <taxon>Bacteria</taxon>
        <taxon>Bacillati</taxon>
        <taxon>Actinomycetota</taxon>
        <taxon>Actinomycetes</taxon>
        <taxon>Kitasatosporales</taxon>
        <taxon>Streptomycetaceae</taxon>
        <taxon>Streptomyces</taxon>
    </lineage>
</organism>
<dbReference type="InterPro" id="IPR008927">
    <property type="entry name" value="6-PGluconate_DH-like_C_sf"/>
</dbReference>
<keyword evidence="8" id="KW-1185">Reference proteome</keyword>
<name>A0A1W7D4W1_9ACTN</name>
<dbReference type="InterPro" id="IPR015815">
    <property type="entry name" value="HIBADH-related"/>
</dbReference>
<keyword evidence="2" id="KW-0560">Oxidoreductase</keyword>
<dbReference type="SUPFAM" id="SSF48179">
    <property type="entry name" value="6-phosphogluconate dehydrogenase C-terminal domain-like"/>
    <property type="match status" value="1"/>
</dbReference>
<dbReference type="KEGG" id="smao:CAG99_26960"/>
<dbReference type="Pfam" id="PF14833">
    <property type="entry name" value="NAD_binding_11"/>
    <property type="match status" value="1"/>
</dbReference>
<dbReference type="SUPFAM" id="SSF51735">
    <property type="entry name" value="NAD(P)-binding Rossmann-fold domains"/>
    <property type="match status" value="1"/>
</dbReference>
<dbReference type="Gene3D" id="1.10.1040.10">
    <property type="entry name" value="N-(1-d-carboxylethyl)-l-norvaline Dehydrogenase, domain 2"/>
    <property type="match status" value="1"/>
</dbReference>
<dbReference type="GO" id="GO:0050661">
    <property type="term" value="F:NADP binding"/>
    <property type="evidence" value="ECO:0007669"/>
    <property type="project" value="InterPro"/>
</dbReference>
<dbReference type="EMBL" id="CP021121">
    <property type="protein sequence ID" value="ARQ71987.1"/>
    <property type="molecule type" value="Genomic_DNA"/>
</dbReference>
<feature type="active site" evidence="4">
    <location>
        <position position="175"/>
    </location>
</feature>
<dbReference type="GO" id="GO:0016491">
    <property type="term" value="F:oxidoreductase activity"/>
    <property type="evidence" value="ECO:0007669"/>
    <property type="project" value="UniProtKB-KW"/>
</dbReference>
<evidence type="ECO:0000313" key="7">
    <source>
        <dbReference type="EMBL" id="ARQ71987.1"/>
    </source>
</evidence>
<dbReference type="PIRSF" id="PIRSF000103">
    <property type="entry name" value="HIBADH"/>
    <property type="match status" value="1"/>
</dbReference>
<dbReference type="Pfam" id="PF03446">
    <property type="entry name" value="NAD_binding_2"/>
    <property type="match status" value="1"/>
</dbReference>
<dbReference type="InterPro" id="IPR006115">
    <property type="entry name" value="6PGDH_NADP-bd"/>
</dbReference>
<feature type="domain" description="3-hydroxyisobutyrate dehydrogenase-like NAD-binding" evidence="6">
    <location>
        <begin position="170"/>
        <end position="288"/>
    </location>
</feature>
<protein>
    <submittedName>
        <fullName evidence="7">NADPH oxidoreductase</fullName>
    </submittedName>
</protein>
<evidence type="ECO:0000259" key="6">
    <source>
        <dbReference type="Pfam" id="PF14833"/>
    </source>
</evidence>
<dbReference type="Proteomes" id="UP000194218">
    <property type="component" value="Chromosome"/>
</dbReference>
<dbReference type="Gene3D" id="3.40.50.720">
    <property type="entry name" value="NAD(P)-binding Rossmann-like Domain"/>
    <property type="match status" value="1"/>
</dbReference>
<evidence type="ECO:0000256" key="4">
    <source>
        <dbReference type="PIRSR" id="PIRSR000103-1"/>
    </source>
</evidence>
<dbReference type="AlphaFoldDB" id="A0A1W7D4W1"/>
<evidence type="ECO:0000259" key="5">
    <source>
        <dbReference type="Pfam" id="PF03446"/>
    </source>
</evidence>
<dbReference type="PANTHER" id="PTHR43060:SF15">
    <property type="entry name" value="3-HYDROXYISOBUTYRATE DEHYDROGENASE-LIKE 1, MITOCHONDRIAL-RELATED"/>
    <property type="match status" value="1"/>
</dbReference>
<dbReference type="GO" id="GO:0051287">
    <property type="term" value="F:NAD binding"/>
    <property type="evidence" value="ECO:0007669"/>
    <property type="project" value="InterPro"/>
</dbReference>
<dbReference type="PANTHER" id="PTHR43060">
    <property type="entry name" value="3-HYDROXYISOBUTYRATE DEHYDROGENASE-LIKE 1, MITOCHONDRIAL-RELATED"/>
    <property type="match status" value="1"/>
</dbReference>